<organism evidence="1 2">
    <name type="scientific">Candidatus Raymondbacteria bacterium RIFOXYD12_FULL_49_13</name>
    <dbReference type="NCBI Taxonomy" id="1817890"/>
    <lineage>
        <taxon>Bacteria</taxon>
        <taxon>Raymondiibacteriota</taxon>
    </lineage>
</organism>
<comment type="caution">
    <text evidence="1">The sequence shown here is derived from an EMBL/GenBank/DDBJ whole genome shotgun (WGS) entry which is preliminary data.</text>
</comment>
<dbReference type="InterPro" id="IPR038592">
    <property type="entry name" value="CheD-like_sf"/>
</dbReference>
<proteinExistence type="predicted"/>
<dbReference type="Proteomes" id="UP000179243">
    <property type="component" value="Unassembled WGS sequence"/>
</dbReference>
<accession>A0A1F7F6I6</accession>
<evidence type="ECO:0008006" key="3">
    <source>
        <dbReference type="Google" id="ProtNLM"/>
    </source>
</evidence>
<dbReference type="PROSITE" id="PS51257">
    <property type="entry name" value="PROKAR_LIPOPROTEIN"/>
    <property type="match status" value="1"/>
</dbReference>
<gene>
    <name evidence="1" type="ORF">A2519_16395</name>
</gene>
<dbReference type="SUPFAM" id="SSF64438">
    <property type="entry name" value="CNF1/YfiH-like putative cysteine hydrolases"/>
    <property type="match status" value="1"/>
</dbReference>
<evidence type="ECO:0000313" key="2">
    <source>
        <dbReference type="Proteomes" id="UP000179243"/>
    </source>
</evidence>
<reference evidence="1 2" key="1">
    <citation type="journal article" date="2016" name="Nat. Commun.">
        <title>Thousands of microbial genomes shed light on interconnected biogeochemical processes in an aquifer system.</title>
        <authorList>
            <person name="Anantharaman K."/>
            <person name="Brown C.T."/>
            <person name="Hug L.A."/>
            <person name="Sharon I."/>
            <person name="Castelle C.J."/>
            <person name="Probst A.J."/>
            <person name="Thomas B.C."/>
            <person name="Singh A."/>
            <person name="Wilkins M.J."/>
            <person name="Karaoz U."/>
            <person name="Brodie E.L."/>
            <person name="Williams K.H."/>
            <person name="Hubbard S.S."/>
            <person name="Banfield J.F."/>
        </authorList>
    </citation>
    <scope>NUCLEOTIDE SEQUENCE [LARGE SCALE GENOMIC DNA]</scope>
</reference>
<dbReference type="Gene3D" id="3.30.1330.200">
    <property type="match status" value="1"/>
</dbReference>
<dbReference type="AlphaFoldDB" id="A0A1F7F6I6"/>
<dbReference type="InterPro" id="IPR011324">
    <property type="entry name" value="Cytotoxic_necrot_fac-like_cat"/>
</dbReference>
<protein>
    <recommendedName>
        <fullName evidence="3">Chemotaxis protein CheD</fullName>
    </recommendedName>
</protein>
<dbReference type="EMBL" id="MFYX01000110">
    <property type="protein sequence ID" value="OGK02259.1"/>
    <property type="molecule type" value="Genomic_DNA"/>
</dbReference>
<evidence type="ECO:0000313" key="1">
    <source>
        <dbReference type="EMBL" id="OGK02259.1"/>
    </source>
</evidence>
<sequence>MRYERHVIDVQTGEVGVGTGNTALVSSAIGSCIVIGLYDPVACAGGLAHAMLPGSAPIHGTDNVLKIHFERGSPTGAAAS</sequence>
<name>A0A1F7F6I6_UNCRA</name>